<dbReference type="InterPro" id="IPR048291">
    <property type="entry name" value="Gp38_N"/>
</dbReference>
<evidence type="ECO:0000313" key="3">
    <source>
        <dbReference type="Proteomes" id="UP000201970"/>
    </source>
</evidence>
<sequence length="172" mass="19139">MAIVGVPGWIGSSAVTETGQRWMSAAGNAVRIGTPFYMSRMAGQSVYNITFTIYERYYNNTRYRGQWGVGWYLPYSKPGGNGQVQGSYNGLAFGTLVCTQADYRYSVLSINNGPAVNLRITFDDGGVFDFENNGTIDGGYRQYNIIQSQHTAWYDYLNARVGQTRSGLVTQR</sequence>
<dbReference type="Proteomes" id="UP000201970">
    <property type="component" value="Segment"/>
</dbReference>
<dbReference type="EMBL" id="KT381880">
    <property type="protein sequence ID" value="ALF01960.1"/>
    <property type="molecule type" value="Genomic_DNA"/>
</dbReference>
<evidence type="ECO:0000313" key="2">
    <source>
        <dbReference type="EMBL" id="ALF01960.1"/>
    </source>
</evidence>
<protein>
    <submittedName>
        <fullName evidence="2">Distal long tail fiber assembly catayst</fullName>
    </submittedName>
</protein>
<accession>A0A0M4RCD4</accession>
<name>A0A0M4RCD4_9CAUD</name>
<organism evidence="2 3">
    <name type="scientific">Citrobacter phage Margaery</name>
    <dbReference type="NCBI Taxonomy" id="1701810"/>
    <lineage>
        <taxon>Viruses</taxon>
        <taxon>Duplodnaviria</taxon>
        <taxon>Heunggongvirae</taxon>
        <taxon>Uroviricota</taxon>
        <taxon>Caudoviricetes</taxon>
        <taxon>Pantevenvirales</taxon>
        <taxon>Straboviridae</taxon>
        <taxon>Pseudotevenvirus</taxon>
        <taxon>Pseudotevenvirus margaery</taxon>
    </lineage>
</organism>
<dbReference type="RefSeq" id="YP_009195086.1">
    <property type="nucleotide sequence ID" value="NC_028755.1"/>
</dbReference>
<gene>
    <name evidence="2" type="ORF">CPT_Margaery271</name>
</gene>
<proteinExistence type="predicted"/>
<keyword evidence="3" id="KW-1185">Reference proteome</keyword>
<evidence type="ECO:0000259" key="1">
    <source>
        <dbReference type="Pfam" id="PF21721"/>
    </source>
</evidence>
<dbReference type="Pfam" id="PF21721">
    <property type="entry name" value="Gp38_N"/>
    <property type="match status" value="1"/>
</dbReference>
<dbReference type="GeneID" id="26647456"/>
<feature type="domain" description="Phage tail fibre adhesin Gp38 N-terminal" evidence="1">
    <location>
        <begin position="1"/>
        <end position="42"/>
    </location>
</feature>
<dbReference type="KEGG" id="vg:26647456"/>
<reference evidence="2 3" key="1">
    <citation type="submission" date="2015-08" db="EMBL/GenBank/DDBJ databases">
        <title>The Complete Genome of Citrobacter freundii Myophage Margaery.</title>
        <authorList>
            <person name="Yi D."/>
            <person name="Cadungog J.N."/>
            <person name="Cahill J.L."/>
            <person name="Rasche E.S."/>
            <person name="Everett G.F.K."/>
        </authorList>
    </citation>
    <scope>NUCLEOTIDE SEQUENCE [LARGE SCALE GENOMIC DNA]</scope>
</reference>